<keyword evidence="6 8" id="KW-1133">Transmembrane helix</keyword>
<evidence type="ECO:0000256" key="8">
    <source>
        <dbReference type="SAM" id="Phobius"/>
    </source>
</evidence>
<feature type="transmembrane region" description="Helical" evidence="8">
    <location>
        <begin position="17"/>
        <end position="36"/>
    </location>
</feature>
<dbReference type="InterPro" id="IPR011701">
    <property type="entry name" value="MFS"/>
</dbReference>
<gene>
    <name evidence="10" type="ORF">NFI88_08765</name>
</gene>
<feature type="transmembrane region" description="Helical" evidence="8">
    <location>
        <begin position="84"/>
        <end position="104"/>
    </location>
</feature>
<feature type="transmembrane region" description="Helical" evidence="8">
    <location>
        <begin position="340"/>
        <end position="357"/>
    </location>
</feature>
<comment type="similarity">
    <text evidence="2">Belongs to the major facilitator superfamily. EmrB family.</text>
</comment>
<dbReference type="InterPro" id="IPR020846">
    <property type="entry name" value="MFS_dom"/>
</dbReference>
<dbReference type="EMBL" id="JAMZEJ010000005">
    <property type="protein sequence ID" value="MCQ8240925.1"/>
    <property type="molecule type" value="Genomic_DNA"/>
</dbReference>
<dbReference type="CDD" id="cd17503">
    <property type="entry name" value="MFS_LmrB_MDR_like"/>
    <property type="match status" value="1"/>
</dbReference>
<reference evidence="10 11" key="1">
    <citation type="submission" date="2022-06" db="EMBL/GenBank/DDBJ databases">
        <title>Rhizosaccharibacter gen. nov. sp. nov. KSS12, endophytic bacteria isolated from sugarcane.</title>
        <authorList>
            <person name="Pitiwittayakul N."/>
        </authorList>
    </citation>
    <scope>NUCLEOTIDE SEQUENCE [LARGE SCALE GENOMIC DNA]</scope>
    <source>
        <strain evidence="10 11">KSS12</strain>
    </source>
</reference>
<feature type="transmembrane region" description="Helical" evidence="8">
    <location>
        <begin position="56"/>
        <end position="77"/>
    </location>
</feature>
<dbReference type="Proteomes" id="UP001524547">
    <property type="component" value="Unassembled WGS sequence"/>
</dbReference>
<protein>
    <submittedName>
        <fullName evidence="10">Multidrug efflux MFS transporter</fullName>
    </submittedName>
</protein>
<organism evidence="10 11">
    <name type="scientific">Rhizosaccharibacter radicis</name>
    <dbReference type="NCBI Taxonomy" id="2782605"/>
    <lineage>
        <taxon>Bacteria</taxon>
        <taxon>Pseudomonadati</taxon>
        <taxon>Pseudomonadota</taxon>
        <taxon>Alphaproteobacteria</taxon>
        <taxon>Acetobacterales</taxon>
        <taxon>Acetobacteraceae</taxon>
        <taxon>Rhizosaccharibacter</taxon>
    </lineage>
</organism>
<evidence type="ECO:0000256" key="4">
    <source>
        <dbReference type="ARBA" id="ARBA00022475"/>
    </source>
</evidence>
<feature type="transmembrane region" description="Helical" evidence="8">
    <location>
        <begin position="488"/>
        <end position="510"/>
    </location>
</feature>
<feature type="transmembrane region" description="Helical" evidence="8">
    <location>
        <begin position="171"/>
        <end position="190"/>
    </location>
</feature>
<keyword evidence="4" id="KW-1003">Cell membrane</keyword>
<sequence length="521" mass="55906">MSDAATVAPERASGRTWLAVTAGMIGAFMAILNIQITNASLPNIEGGIGTGVDEGAWVSTAYLIGEIIVIPLTVLLARVFSFRRVIICCTLLFAFFSVCCSFASDLGTMIVMRGLQGFCGGVLIPMAMTMAMTRLPKAQQAMGLAMFALSATFAPAIGPTIGGWLTETYGWRTVFMINVPPSLLMAGILWVTEERKPFQFGLLRQADWPGIACMAIGLGSLQTMLEEGNKDDWFGSPFIVRLGVIAALFLLAFVVIQFTARRPLLNLRLLRERNFGVGIVANILVGFALYGSVYVLPQYLSQVQNYNSEQTGHVLAWNGLPQLLLIPLVPWLMRRVDLRFLCAGGIALFSFSCFMNTHLSTDVSGDQFLLPNLVRALGQAAIITPLTAIAMARIVPAEAANASALLNMLRNLGGAVGTALLQTIITKREQFHSDILGQAVTLTRPEVRARLDQLTGYFLSHGADKDLAGHQAVVQLGRIVRRQSLSMGFADTFAVLGAALGLAALSILLARRGGTAAAGAH</sequence>
<dbReference type="PROSITE" id="PS50850">
    <property type="entry name" value="MFS"/>
    <property type="match status" value="1"/>
</dbReference>
<keyword evidence="3" id="KW-0813">Transport</keyword>
<evidence type="ECO:0000256" key="1">
    <source>
        <dbReference type="ARBA" id="ARBA00004651"/>
    </source>
</evidence>
<dbReference type="PANTHER" id="PTHR42718:SF9">
    <property type="entry name" value="MAJOR FACILITATOR SUPERFAMILY MULTIDRUG TRANSPORTER MFSC"/>
    <property type="match status" value="1"/>
</dbReference>
<feature type="transmembrane region" description="Helical" evidence="8">
    <location>
        <begin position="233"/>
        <end position="255"/>
    </location>
</feature>
<dbReference type="NCBIfam" id="TIGR00711">
    <property type="entry name" value="efflux_EmrB"/>
    <property type="match status" value="1"/>
</dbReference>
<evidence type="ECO:0000313" key="11">
    <source>
        <dbReference type="Proteomes" id="UP001524547"/>
    </source>
</evidence>
<keyword evidence="5 8" id="KW-0812">Transmembrane</keyword>
<keyword evidence="7 8" id="KW-0472">Membrane</keyword>
<comment type="caution">
    <text evidence="10">The sequence shown here is derived from an EMBL/GenBank/DDBJ whole genome shotgun (WGS) entry which is preliminary data.</text>
</comment>
<evidence type="ECO:0000313" key="10">
    <source>
        <dbReference type="EMBL" id="MCQ8240925.1"/>
    </source>
</evidence>
<dbReference type="SUPFAM" id="SSF103473">
    <property type="entry name" value="MFS general substrate transporter"/>
    <property type="match status" value="1"/>
</dbReference>
<dbReference type="InterPro" id="IPR004638">
    <property type="entry name" value="EmrB-like"/>
</dbReference>
<feature type="transmembrane region" description="Helical" evidence="8">
    <location>
        <begin position="110"/>
        <end position="132"/>
    </location>
</feature>
<feature type="transmembrane region" description="Helical" evidence="8">
    <location>
        <begin position="275"/>
        <end position="295"/>
    </location>
</feature>
<evidence type="ECO:0000256" key="3">
    <source>
        <dbReference type="ARBA" id="ARBA00022448"/>
    </source>
</evidence>
<dbReference type="RefSeq" id="WP_422919674.1">
    <property type="nucleotide sequence ID" value="NZ_JAMZEJ010000005.1"/>
</dbReference>
<evidence type="ECO:0000259" key="9">
    <source>
        <dbReference type="PROSITE" id="PS50850"/>
    </source>
</evidence>
<name>A0ABT1VX46_9PROT</name>
<dbReference type="Gene3D" id="1.20.1720.10">
    <property type="entry name" value="Multidrug resistance protein D"/>
    <property type="match status" value="1"/>
</dbReference>
<evidence type="ECO:0000256" key="7">
    <source>
        <dbReference type="ARBA" id="ARBA00023136"/>
    </source>
</evidence>
<feature type="transmembrane region" description="Helical" evidence="8">
    <location>
        <begin position="377"/>
        <end position="395"/>
    </location>
</feature>
<evidence type="ECO:0000256" key="2">
    <source>
        <dbReference type="ARBA" id="ARBA00008537"/>
    </source>
</evidence>
<keyword evidence="11" id="KW-1185">Reference proteome</keyword>
<dbReference type="Gene3D" id="1.20.1250.20">
    <property type="entry name" value="MFS general substrate transporter like domains"/>
    <property type="match status" value="1"/>
</dbReference>
<feature type="domain" description="Major facilitator superfamily (MFS) profile" evidence="9">
    <location>
        <begin position="19"/>
        <end position="515"/>
    </location>
</feature>
<evidence type="ECO:0000256" key="6">
    <source>
        <dbReference type="ARBA" id="ARBA00022989"/>
    </source>
</evidence>
<dbReference type="InterPro" id="IPR036259">
    <property type="entry name" value="MFS_trans_sf"/>
</dbReference>
<proteinExistence type="inferred from homology"/>
<dbReference type="Pfam" id="PF07690">
    <property type="entry name" value="MFS_1"/>
    <property type="match status" value="1"/>
</dbReference>
<evidence type="ECO:0000256" key="5">
    <source>
        <dbReference type="ARBA" id="ARBA00022692"/>
    </source>
</evidence>
<dbReference type="PANTHER" id="PTHR42718">
    <property type="entry name" value="MAJOR FACILITATOR SUPERFAMILY MULTIDRUG TRANSPORTER MFSC"/>
    <property type="match status" value="1"/>
</dbReference>
<comment type="subcellular location">
    <subcellularLocation>
        <location evidence="1">Cell membrane</location>
        <topology evidence="1">Multi-pass membrane protein</topology>
    </subcellularLocation>
</comment>
<feature type="transmembrane region" description="Helical" evidence="8">
    <location>
        <begin position="144"/>
        <end position="165"/>
    </location>
</feature>
<accession>A0ABT1VX46</accession>